<gene>
    <name evidence="4" type="ORF">SCUD_LOCUS8150</name>
</gene>
<dbReference type="WBParaSite" id="SCUD_0000815001-mRNA-1">
    <property type="protein sequence ID" value="SCUD_0000815001-mRNA-1"/>
    <property type="gene ID" value="SCUD_0000815001"/>
</dbReference>
<dbReference type="STRING" id="6186.A0A183JZJ2"/>
<proteinExistence type="predicted"/>
<feature type="region of interest" description="Disordered" evidence="1">
    <location>
        <begin position="375"/>
        <end position="407"/>
    </location>
</feature>
<feature type="domain" description="Reverse transcriptase" evidence="2">
    <location>
        <begin position="78"/>
        <end position="210"/>
    </location>
</feature>
<dbReference type="EMBL" id="UZAK01032622">
    <property type="protein sequence ID" value="VDP29474.1"/>
    <property type="molecule type" value="Genomic_DNA"/>
</dbReference>
<dbReference type="InterPro" id="IPR000477">
    <property type="entry name" value="RT_dom"/>
</dbReference>
<evidence type="ECO:0000259" key="2">
    <source>
        <dbReference type="Pfam" id="PF00078"/>
    </source>
</evidence>
<feature type="region of interest" description="Disordered" evidence="1">
    <location>
        <begin position="422"/>
        <end position="487"/>
    </location>
</feature>
<dbReference type="Pfam" id="PF00078">
    <property type="entry name" value="RVT_1"/>
    <property type="match status" value="1"/>
</dbReference>
<evidence type="ECO:0000313" key="6">
    <source>
        <dbReference type="WBParaSite" id="SCUD_0000815001-mRNA-1"/>
    </source>
</evidence>
<dbReference type="AlphaFoldDB" id="A0A183JZJ2"/>
<dbReference type="Proteomes" id="UP000279833">
    <property type="component" value="Unassembled WGS sequence"/>
</dbReference>
<evidence type="ECO:0000313" key="5">
    <source>
        <dbReference type="Proteomes" id="UP000279833"/>
    </source>
</evidence>
<organism evidence="6">
    <name type="scientific">Schistosoma curassoni</name>
    <dbReference type="NCBI Taxonomy" id="6186"/>
    <lineage>
        <taxon>Eukaryota</taxon>
        <taxon>Metazoa</taxon>
        <taxon>Spiralia</taxon>
        <taxon>Lophotrochozoa</taxon>
        <taxon>Platyhelminthes</taxon>
        <taxon>Trematoda</taxon>
        <taxon>Digenea</taxon>
        <taxon>Strigeidida</taxon>
        <taxon>Schistosomatoidea</taxon>
        <taxon>Schistosomatidae</taxon>
        <taxon>Schistosoma</taxon>
    </lineage>
</organism>
<dbReference type="Pfam" id="PF20049">
    <property type="entry name" value="DUF6451"/>
    <property type="match status" value="1"/>
</dbReference>
<dbReference type="PANTHER" id="PTHR47027">
    <property type="entry name" value="REVERSE TRANSCRIPTASE DOMAIN-CONTAINING PROTEIN"/>
    <property type="match status" value="1"/>
</dbReference>
<accession>A0A183JZJ2</accession>
<evidence type="ECO:0000259" key="3">
    <source>
        <dbReference type="Pfam" id="PF20049"/>
    </source>
</evidence>
<feature type="domain" description="DUF6451" evidence="3">
    <location>
        <begin position="241"/>
        <end position="257"/>
    </location>
</feature>
<dbReference type="InterPro" id="IPR045609">
    <property type="entry name" value="DUF6451"/>
</dbReference>
<sequence>DQDVEDFSHKNPNRLKLKCKVEIRRNTEEEIRKKRWKWIGHTFRKSSNYVTRRARPWDPEGKRKRGRMKDSVDVDNIIRNSYDGLICKIVHGGQLTDSFDVKTGVRQGCLLSPFLFLLVIEMSASEGKHGIQWTSRMQLDGLDFADDLALLSQTQQQMQEKTTSVAAASAAVGLNIHKGKSKILRYNTACTNPVTIDGEDLEDVKTFTYLSSIIDEQGGSDADVKAWIGTSETENNCPRANTKVRIFNTNVKTVLLYGAETWRTTKAIIQKIQVFITSCLRKIIQIRWPDTISHNLLWERTNQMPAEGEIRKKRWKWIGHTLRKAPNCITRQALTWNPEGQRKRGRAKNTLRREMETDMRKMNKNWLELEQKAQDRLSTQNTSDPLARHYRQQNNAVVNKPDGSGERNQEELLEVDKTHIEESTQLHHKTIPHLESSRPKKTKIKEYITSSNGDRHEKNEQKLDRTGKEDPGQSGLKNGGEWPMLHW</sequence>
<evidence type="ECO:0000313" key="4">
    <source>
        <dbReference type="EMBL" id="VDP29474.1"/>
    </source>
</evidence>
<protein>
    <submittedName>
        <fullName evidence="6">Reverse transcriptase domain-containing protein</fullName>
    </submittedName>
</protein>
<reference evidence="6" key="1">
    <citation type="submission" date="2016-06" db="UniProtKB">
        <authorList>
            <consortium name="WormBaseParasite"/>
        </authorList>
    </citation>
    <scope>IDENTIFICATION</scope>
</reference>
<reference evidence="4 5" key="2">
    <citation type="submission" date="2018-11" db="EMBL/GenBank/DDBJ databases">
        <authorList>
            <consortium name="Pathogen Informatics"/>
        </authorList>
    </citation>
    <scope>NUCLEOTIDE SEQUENCE [LARGE SCALE GENOMIC DNA]</scope>
    <source>
        <strain evidence="4">Dakar</strain>
        <strain evidence="5">Dakar, Senegal</strain>
    </source>
</reference>
<feature type="compositionally biased region" description="Basic and acidic residues" evidence="1">
    <location>
        <begin position="453"/>
        <end position="471"/>
    </location>
</feature>
<keyword evidence="5" id="KW-1185">Reference proteome</keyword>
<dbReference type="PANTHER" id="PTHR47027:SF25">
    <property type="entry name" value="REVERSE TRANSCRIPTASE DOMAIN-CONTAINING PROTEIN"/>
    <property type="match status" value="1"/>
</dbReference>
<name>A0A183JZJ2_9TREM</name>
<evidence type="ECO:0000256" key="1">
    <source>
        <dbReference type="SAM" id="MobiDB-lite"/>
    </source>
</evidence>